<dbReference type="OrthoDB" id="4892971at2759"/>
<dbReference type="PANTHER" id="PTHR40260">
    <property type="entry name" value="BLR8190 PROTEIN"/>
    <property type="match status" value="1"/>
</dbReference>
<reference evidence="2" key="2">
    <citation type="submission" date="2020-11" db="EMBL/GenBank/DDBJ databases">
        <title>Whole genome sequencing of Colletotrichum sp.</title>
        <authorList>
            <person name="Li H."/>
        </authorList>
    </citation>
    <scope>NUCLEOTIDE SEQUENCE</scope>
    <source>
        <strain evidence="2">CkLH20</strain>
    </source>
</reference>
<organism evidence="2 3">
    <name type="scientific">Colletotrichum karsti</name>
    <dbReference type="NCBI Taxonomy" id="1095194"/>
    <lineage>
        <taxon>Eukaryota</taxon>
        <taxon>Fungi</taxon>
        <taxon>Dikarya</taxon>
        <taxon>Ascomycota</taxon>
        <taxon>Pezizomycotina</taxon>
        <taxon>Sordariomycetes</taxon>
        <taxon>Hypocreomycetidae</taxon>
        <taxon>Glomerellales</taxon>
        <taxon>Glomerellaceae</taxon>
        <taxon>Colletotrichum</taxon>
        <taxon>Colletotrichum boninense species complex</taxon>
    </lineage>
</organism>
<protein>
    <submittedName>
        <fullName evidence="2">Ethyl tert-butyl ether degradation protein</fullName>
    </submittedName>
</protein>
<comment type="similarity">
    <text evidence="1">Belongs to the tpcK family.</text>
</comment>
<accession>A0A9P6LMI8</accession>
<reference evidence="2" key="1">
    <citation type="submission" date="2020-03" db="EMBL/GenBank/DDBJ databases">
        <authorList>
            <person name="He L."/>
        </authorList>
    </citation>
    <scope>NUCLEOTIDE SEQUENCE</scope>
    <source>
        <strain evidence="2">CkLH20</strain>
    </source>
</reference>
<sequence length="109" mass="12218">MAGVSTTVLYPNTPGKTFDINYYLHKHMPYAEKIWGPLGMKDWKMTAFQNAPDGTQAPYRYKVVSRWTSLDDMKNATTTSIGKPVLEDVANFTNEEPIILVGEDLASSE</sequence>
<keyword evidence="3" id="KW-1185">Reference proteome</keyword>
<gene>
    <name evidence="2" type="ORF">CkaCkLH20_04289</name>
</gene>
<dbReference type="PANTHER" id="PTHR40260:SF2">
    <property type="entry name" value="BLR8190 PROTEIN"/>
    <property type="match status" value="1"/>
</dbReference>
<dbReference type="InterPro" id="IPR009799">
    <property type="entry name" value="EthD_dom"/>
</dbReference>
<dbReference type="EMBL" id="JAATWM020000011">
    <property type="protein sequence ID" value="KAF9878251.1"/>
    <property type="molecule type" value="Genomic_DNA"/>
</dbReference>
<dbReference type="Gene3D" id="3.30.70.100">
    <property type="match status" value="1"/>
</dbReference>
<evidence type="ECO:0000313" key="2">
    <source>
        <dbReference type="EMBL" id="KAF9878251.1"/>
    </source>
</evidence>
<dbReference type="SUPFAM" id="SSF54909">
    <property type="entry name" value="Dimeric alpha+beta barrel"/>
    <property type="match status" value="1"/>
</dbReference>
<dbReference type="RefSeq" id="XP_038747712.1">
    <property type="nucleotide sequence ID" value="XM_038887008.1"/>
</dbReference>
<dbReference type="Proteomes" id="UP000781932">
    <property type="component" value="Unassembled WGS sequence"/>
</dbReference>
<evidence type="ECO:0000256" key="1">
    <source>
        <dbReference type="ARBA" id="ARBA00005986"/>
    </source>
</evidence>
<evidence type="ECO:0000313" key="3">
    <source>
        <dbReference type="Proteomes" id="UP000781932"/>
    </source>
</evidence>
<dbReference type="AlphaFoldDB" id="A0A9P6LMI8"/>
<dbReference type="NCBIfam" id="TIGR02118">
    <property type="entry name" value="EthD family reductase"/>
    <property type="match status" value="1"/>
</dbReference>
<dbReference type="GeneID" id="62160082"/>
<dbReference type="InterPro" id="IPR011008">
    <property type="entry name" value="Dimeric_a/b-barrel"/>
</dbReference>
<proteinExistence type="inferred from homology"/>
<comment type="caution">
    <text evidence="2">The sequence shown here is derived from an EMBL/GenBank/DDBJ whole genome shotgun (WGS) entry which is preliminary data.</text>
</comment>
<name>A0A9P6LMI8_9PEZI</name>
<dbReference type="GO" id="GO:0016491">
    <property type="term" value="F:oxidoreductase activity"/>
    <property type="evidence" value="ECO:0007669"/>
    <property type="project" value="InterPro"/>
</dbReference>